<keyword evidence="3" id="KW-1185">Reference proteome</keyword>
<dbReference type="SUPFAM" id="SSF69304">
    <property type="entry name" value="Tricorn protease N-terminal domain"/>
    <property type="match status" value="1"/>
</dbReference>
<reference evidence="3" key="1">
    <citation type="submission" date="2016-06" db="EMBL/GenBank/DDBJ databases">
        <authorList>
            <person name="Varghese N."/>
            <person name="Submissions Spin"/>
        </authorList>
    </citation>
    <scope>NUCLEOTIDE SEQUENCE [LARGE SCALE GENOMIC DNA]</scope>
    <source>
        <strain evidence="3">DSM 44814</strain>
    </source>
</reference>
<accession>A0A1C6TT82</accession>
<feature type="region of interest" description="Disordered" evidence="1">
    <location>
        <begin position="103"/>
        <end position="124"/>
    </location>
</feature>
<sequence length="422" mass="43712">MTRPSNSCDNQTGGLERPFPVTDDELERALRDTFARQVAAPRPLAADPAGVAVRRARRSGHRRTLAGLALAGVATVLVSTGMAPFGTSAGREGPPTVVLGDPRGFSPSPLTTESTVEPPTAGPVRPELDMIVGSWLYTNGGERRELTGVSAVDQAQRVSDDGGWLLTSSVTAAGRTLWWVPQKGGAPQVLLAGADEVAVAADGRRVAWRDGPQLFVAGMVAGHFFTTTQTAAPAGAVPVGFAGDAVLVRQPDRGGFRVWRAPFDGRLGTANRDVLNVYGVLPDGRVVGQVSAGTPRRPCLALLDPARDLAPVRTGCGLDLATDGHGEVSIDGRWLLVNAARNDALLVDLNTFGPGVSARPAGPTVVGAVRWARSGGALHVDATGGLVRVRPEQVAAGEQPTATPVDGVAPGDRPVVVADPRP</sequence>
<evidence type="ECO:0000313" key="3">
    <source>
        <dbReference type="Proteomes" id="UP000199696"/>
    </source>
</evidence>
<dbReference type="EMBL" id="FMHY01000002">
    <property type="protein sequence ID" value="SCL44831.1"/>
    <property type="molecule type" value="Genomic_DNA"/>
</dbReference>
<feature type="region of interest" description="Disordered" evidence="1">
    <location>
        <begin position="1"/>
        <end position="21"/>
    </location>
</feature>
<feature type="compositionally biased region" description="Polar residues" evidence="1">
    <location>
        <begin position="108"/>
        <end position="117"/>
    </location>
</feature>
<dbReference type="OrthoDB" id="3403802at2"/>
<dbReference type="Gene3D" id="2.120.10.30">
    <property type="entry name" value="TolB, C-terminal domain"/>
    <property type="match status" value="1"/>
</dbReference>
<feature type="region of interest" description="Disordered" evidence="1">
    <location>
        <begin position="393"/>
        <end position="422"/>
    </location>
</feature>
<name>A0A1C6TT82_9ACTN</name>
<organism evidence="2 3">
    <name type="scientific">Micromonospora eburnea</name>
    <dbReference type="NCBI Taxonomy" id="227316"/>
    <lineage>
        <taxon>Bacteria</taxon>
        <taxon>Bacillati</taxon>
        <taxon>Actinomycetota</taxon>
        <taxon>Actinomycetes</taxon>
        <taxon>Micromonosporales</taxon>
        <taxon>Micromonosporaceae</taxon>
        <taxon>Micromonospora</taxon>
    </lineage>
</organism>
<dbReference type="InterPro" id="IPR011042">
    <property type="entry name" value="6-blade_b-propeller_TolB-like"/>
</dbReference>
<protein>
    <recommendedName>
        <fullName evidence="4">PQQ-like domain-containing protein</fullName>
    </recommendedName>
</protein>
<dbReference type="Proteomes" id="UP000199696">
    <property type="component" value="Unassembled WGS sequence"/>
</dbReference>
<feature type="compositionally biased region" description="Polar residues" evidence="1">
    <location>
        <begin position="1"/>
        <end position="13"/>
    </location>
</feature>
<evidence type="ECO:0008006" key="4">
    <source>
        <dbReference type="Google" id="ProtNLM"/>
    </source>
</evidence>
<evidence type="ECO:0000313" key="2">
    <source>
        <dbReference type="EMBL" id="SCL44831.1"/>
    </source>
</evidence>
<evidence type="ECO:0000256" key="1">
    <source>
        <dbReference type="SAM" id="MobiDB-lite"/>
    </source>
</evidence>
<proteinExistence type="predicted"/>
<dbReference type="STRING" id="227316.GA0070604_0629"/>
<dbReference type="RefSeq" id="WP_091113826.1">
    <property type="nucleotide sequence ID" value="NZ_JBHUNB010000014.1"/>
</dbReference>
<dbReference type="AlphaFoldDB" id="A0A1C6TT82"/>
<gene>
    <name evidence="2" type="ORF">GA0070604_0629</name>
</gene>